<keyword evidence="4" id="KW-0648">Protein biosynthesis</keyword>
<dbReference type="InterPro" id="IPR042360">
    <property type="entry name" value="AIMP2"/>
</dbReference>
<reference evidence="7" key="1">
    <citation type="journal article" date="2013" name="Genome Biol. Evol.">
        <title>Punctuated emergences of genetic and phenotypic innovations in eumetazoan, bilaterian, euteleostome, and hominidae ancestors.</title>
        <authorList>
            <person name="Wenger Y."/>
            <person name="Galliot B."/>
        </authorList>
    </citation>
    <scope>NUCLEOTIDE SEQUENCE</scope>
    <source>
        <tissue evidence="7">Whole animals</tissue>
    </source>
</reference>
<organism evidence="7">
    <name type="scientific">Hydra vulgaris</name>
    <name type="common">Hydra</name>
    <name type="synonym">Hydra attenuata</name>
    <dbReference type="NCBI Taxonomy" id="6087"/>
    <lineage>
        <taxon>Eukaryota</taxon>
        <taxon>Metazoa</taxon>
        <taxon>Cnidaria</taxon>
        <taxon>Hydrozoa</taxon>
        <taxon>Hydroidolina</taxon>
        <taxon>Anthoathecata</taxon>
        <taxon>Aplanulata</taxon>
        <taxon>Hydridae</taxon>
        <taxon>Hydra</taxon>
    </lineage>
</organism>
<dbReference type="GO" id="GO:0005634">
    <property type="term" value="C:nucleus"/>
    <property type="evidence" value="ECO:0007669"/>
    <property type="project" value="UniProtKB-SubCell"/>
</dbReference>
<dbReference type="OrthoDB" id="2309723at2759"/>
<name>T2MDS3_HYDVU</name>
<sequence>SGWELLIKMAHVPTKHCNEMYKCGSVYGNEVLVDLPSSMYKTPIIYSNLDTTSAMQPELKELEIRQLKTLNDLEQLSVEIKQIAKMLNHNFDETLEKASQCKEVKETKELVAPALLPNLPPGKLDFVISVSSQQPSITPLLIAELLKHAGVKVATAYHIHSSCHKNVSDEILDIVKSGNLSRTDADVVLTFIWKKDSFLPSLMFSPLHQTRIYGDAAIARYLCRTLAPTLFDESDVTQVVSIEKWLDSANQIFNGSSKEKDASMKSLNAHLGQNHLICGNIVSVADLVLLSSILTNKLHFQTLPKNVKRWFSYLSSSLGSIINQFNVPSAWLS</sequence>
<evidence type="ECO:0000256" key="5">
    <source>
        <dbReference type="ARBA" id="ARBA00023242"/>
    </source>
</evidence>
<dbReference type="InterPro" id="IPR041503">
    <property type="entry name" value="AIMP2_thioredoxin"/>
</dbReference>
<feature type="non-terminal residue" evidence="7">
    <location>
        <position position="1"/>
    </location>
</feature>
<dbReference type="SUPFAM" id="SSF47616">
    <property type="entry name" value="GST C-terminal domain-like"/>
    <property type="match status" value="1"/>
</dbReference>
<gene>
    <name evidence="7" type="primary">AIMP2</name>
</gene>
<protein>
    <submittedName>
        <fullName evidence="7">Aminoacyl tRNA synthase complex-interacting multifunctional protein 2</fullName>
    </submittedName>
</protein>
<evidence type="ECO:0000256" key="4">
    <source>
        <dbReference type="ARBA" id="ARBA00022917"/>
    </source>
</evidence>
<feature type="domain" description="AIMP2 thioredoxin-like" evidence="6">
    <location>
        <begin position="125"/>
        <end position="212"/>
    </location>
</feature>
<dbReference type="InterPro" id="IPR036282">
    <property type="entry name" value="Glutathione-S-Trfase_C_sf"/>
</dbReference>
<dbReference type="GO" id="GO:0017101">
    <property type="term" value="C:aminoacyl-tRNA synthetase multienzyme complex"/>
    <property type="evidence" value="ECO:0007669"/>
    <property type="project" value="InterPro"/>
</dbReference>
<evidence type="ECO:0000256" key="2">
    <source>
        <dbReference type="ARBA" id="ARBA00004514"/>
    </source>
</evidence>
<evidence type="ECO:0000256" key="3">
    <source>
        <dbReference type="ARBA" id="ARBA00022490"/>
    </source>
</evidence>
<dbReference type="EMBL" id="HAAD01003994">
    <property type="protein sequence ID" value="CDG70226.1"/>
    <property type="molecule type" value="mRNA"/>
</dbReference>
<keyword evidence="3" id="KW-0963">Cytoplasm</keyword>
<comment type="subcellular location">
    <subcellularLocation>
        <location evidence="2">Cytoplasm</location>
        <location evidence="2">Cytosol</location>
    </subcellularLocation>
    <subcellularLocation>
        <location evidence="1">Nucleus</location>
    </subcellularLocation>
</comment>
<proteinExistence type="evidence at transcript level"/>
<evidence type="ECO:0000256" key="1">
    <source>
        <dbReference type="ARBA" id="ARBA00004123"/>
    </source>
</evidence>
<dbReference type="GO" id="GO:0006412">
    <property type="term" value="P:translation"/>
    <property type="evidence" value="ECO:0007669"/>
    <property type="project" value="UniProtKB-KW"/>
</dbReference>
<keyword evidence="5" id="KW-0539">Nucleus</keyword>
<dbReference type="Gene3D" id="1.20.1050.130">
    <property type="match status" value="1"/>
</dbReference>
<evidence type="ECO:0000313" key="7">
    <source>
        <dbReference type="EMBL" id="CDG70226.1"/>
    </source>
</evidence>
<dbReference type="PANTHER" id="PTHR13438:SF2">
    <property type="entry name" value="AMINOACYL TRNA SYNTHASE COMPLEX-INTERACTING MULTIFUNCTIONAL PROTEIN 2"/>
    <property type="match status" value="1"/>
</dbReference>
<dbReference type="Pfam" id="PF18569">
    <property type="entry name" value="Thioredoxin_16"/>
    <property type="match status" value="1"/>
</dbReference>
<dbReference type="GO" id="GO:0005829">
    <property type="term" value="C:cytosol"/>
    <property type="evidence" value="ECO:0007669"/>
    <property type="project" value="UniProtKB-SubCell"/>
</dbReference>
<dbReference type="AlphaFoldDB" id="T2MDS3"/>
<evidence type="ECO:0000259" key="6">
    <source>
        <dbReference type="Pfam" id="PF18569"/>
    </source>
</evidence>
<dbReference type="PANTHER" id="PTHR13438">
    <property type="entry name" value="AMINOACYL TRNA SYNTHASE COMPLEX-INTERACTING MULTIFUNCTIONAL PROTEIN"/>
    <property type="match status" value="1"/>
</dbReference>
<accession>T2MDS3</accession>